<organism evidence="1 2">
    <name type="scientific">Cetraspora pellucida</name>
    <dbReference type="NCBI Taxonomy" id="1433469"/>
    <lineage>
        <taxon>Eukaryota</taxon>
        <taxon>Fungi</taxon>
        <taxon>Fungi incertae sedis</taxon>
        <taxon>Mucoromycota</taxon>
        <taxon>Glomeromycotina</taxon>
        <taxon>Glomeromycetes</taxon>
        <taxon>Diversisporales</taxon>
        <taxon>Gigasporaceae</taxon>
        <taxon>Cetraspora</taxon>
    </lineage>
</organism>
<keyword evidence="2" id="KW-1185">Reference proteome</keyword>
<evidence type="ECO:0000313" key="1">
    <source>
        <dbReference type="EMBL" id="CAG8551750.1"/>
    </source>
</evidence>
<accession>A0ACA9LX15</accession>
<comment type="caution">
    <text evidence="1">The sequence shown here is derived from an EMBL/GenBank/DDBJ whole genome shotgun (WGS) entry which is preliminary data.</text>
</comment>
<evidence type="ECO:0000313" key="2">
    <source>
        <dbReference type="Proteomes" id="UP000789366"/>
    </source>
</evidence>
<sequence>MPDLPKYSETGGYNLGSHNIKSAKLENDKLIIEYNNQQTETKDINDAELQQIKSFSQKLGKSELSLSDLESGSNTGSPDNKRALTAIVFIIAICILIGKKKFLKPNELIMKLAFPPFFKLISKYYNQDKEREKEEKEKNQLEEEKINEEEKNLKSILREQLKGLGEKAELIEANYGEIVEKLRTSNDN</sequence>
<reference evidence="1" key="1">
    <citation type="submission" date="2021-06" db="EMBL/GenBank/DDBJ databases">
        <authorList>
            <person name="Kallberg Y."/>
            <person name="Tangrot J."/>
            <person name="Rosling A."/>
        </authorList>
    </citation>
    <scope>NUCLEOTIDE SEQUENCE</scope>
    <source>
        <strain evidence="1">28 12/20/2015</strain>
    </source>
</reference>
<dbReference type="Proteomes" id="UP000789366">
    <property type="component" value="Unassembled WGS sequence"/>
</dbReference>
<protein>
    <submittedName>
        <fullName evidence="1">875_t:CDS:1</fullName>
    </submittedName>
</protein>
<gene>
    <name evidence="1" type="ORF">SPELUC_LOCUS5237</name>
</gene>
<proteinExistence type="predicted"/>
<name>A0ACA9LX15_9GLOM</name>
<dbReference type="EMBL" id="CAJVPW010005206">
    <property type="protein sequence ID" value="CAG8551750.1"/>
    <property type="molecule type" value="Genomic_DNA"/>
</dbReference>